<reference evidence="3 4" key="1">
    <citation type="submission" date="2020-03" db="EMBL/GenBank/DDBJ databases">
        <title>Propioniciclava sp. nov., isolated from Hydrophilus acuminatus.</title>
        <authorList>
            <person name="Hyun D.-W."/>
            <person name="Bae J.-W."/>
        </authorList>
    </citation>
    <scope>NUCLEOTIDE SEQUENCE [LARGE SCALE GENOMIC DNA]</scope>
    <source>
        <strain evidence="3 4">HDW11</strain>
    </source>
</reference>
<organism evidence="3 4">
    <name type="scientific">Propioniciclava coleopterorum</name>
    <dbReference type="NCBI Taxonomy" id="2714937"/>
    <lineage>
        <taxon>Bacteria</taxon>
        <taxon>Bacillati</taxon>
        <taxon>Actinomycetota</taxon>
        <taxon>Actinomycetes</taxon>
        <taxon>Propionibacteriales</taxon>
        <taxon>Propionibacteriaceae</taxon>
        <taxon>Propioniciclava</taxon>
    </lineage>
</organism>
<keyword evidence="2" id="KW-0560">Oxidoreductase</keyword>
<accession>A0A6G7Y954</accession>
<comment type="similarity">
    <text evidence="1">Belongs to the short-chain dehydrogenases/reductases (SDR) family.</text>
</comment>
<name>A0A6G7Y954_9ACTN</name>
<dbReference type="InterPro" id="IPR002347">
    <property type="entry name" value="SDR_fam"/>
</dbReference>
<dbReference type="KEGG" id="prv:G7070_13870"/>
<keyword evidence="4" id="KW-1185">Reference proteome</keyword>
<dbReference type="EMBL" id="CP049865">
    <property type="protein sequence ID" value="QIK73147.1"/>
    <property type="molecule type" value="Genomic_DNA"/>
</dbReference>
<dbReference type="PROSITE" id="PS00061">
    <property type="entry name" value="ADH_SHORT"/>
    <property type="match status" value="1"/>
</dbReference>
<evidence type="ECO:0000313" key="3">
    <source>
        <dbReference type="EMBL" id="QIK73147.1"/>
    </source>
</evidence>
<sequence>MSPTTRAAHLFDLTGRTALVTGSSRGIGRAFASGLAEAGAAVVLHGRDPEALERARAELAASGADVSVASFDVTDPRAVFAGVDALVAERGVPDILVNNVGVQRRGPFHELPTAAWDEVIEANLSSVFHVSRAVTPGMVARGSGKVINVGSIHSALGRETIVPYAASKGGIEMLTKGMAADLARHNIQVNTLSPGFIVTDLNADLRASGDFGPWVERRTPAGRWGQVEDLIGTLIFLAGDASAFVSGQNIFVDGGVTSVV</sequence>
<protein>
    <submittedName>
        <fullName evidence="3">SDR family oxidoreductase</fullName>
    </submittedName>
</protein>
<dbReference type="InterPro" id="IPR020904">
    <property type="entry name" value="Sc_DH/Rdtase_CS"/>
</dbReference>
<dbReference type="PRINTS" id="PR00080">
    <property type="entry name" value="SDRFAMILY"/>
</dbReference>
<dbReference type="PRINTS" id="PR00081">
    <property type="entry name" value="GDHRDH"/>
</dbReference>
<dbReference type="FunFam" id="3.40.50.720:FF:000084">
    <property type="entry name" value="Short-chain dehydrogenase reductase"/>
    <property type="match status" value="1"/>
</dbReference>
<dbReference type="RefSeq" id="WP_166234218.1">
    <property type="nucleotide sequence ID" value="NZ_CP049865.1"/>
</dbReference>
<evidence type="ECO:0000256" key="1">
    <source>
        <dbReference type="ARBA" id="ARBA00006484"/>
    </source>
</evidence>
<dbReference type="GO" id="GO:0016616">
    <property type="term" value="F:oxidoreductase activity, acting on the CH-OH group of donors, NAD or NADP as acceptor"/>
    <property type="evidence" value="ECO:0007669"/>
    <property type="project" value="TreeGrafter"/>
</dbReference>
<proteinExistence type="inferred from homology"/>
<dbReference type="Proteomes" id="UP000501058">
    <property type="component" value="Chromosome"/>
</dbReference>
<gene>
    <name evidence="3" type="ORF">G7070_13870</name>
</gene>
<dbReference type="Pfam" id="PF13561">
    <property type="entry name" value="adh_short_C2"/>
    <property type="match status" value="1"/>
</dbReference>
<dbReference type="SUPFAM" id="SSF51735">
    <property type="entry name" value="NAD(P)-binding Rossmann-fold domains"/>
    <property type="match status" value="1"/>
</dbReference>
<dbReference type="PANTHER" id="PTHR42760">
    <property type="entry name" value="SHORT-CHAIN DEHYDROGENASES/REDUCTASES FAMILY MEMBER"/>
    <property type="match status" value="1"/>
</dbReference>
<dbReference type="Gene3D" id="3.40.50.720">
    <property type="entry name" value="NAD(P)-binding Rossmann-like Domain"/>
    <property type="match status" value="1"/>
</dbReference>
<evidence type="ECO:0000256" key="2">
    <source>
        <dbReference type="ARBA" id="ARBA00023002"/>
    </source>
</evidence>
<evidence type="ECO:0000313" key="4">
    <source>
        <dbReference type="Proteomes" id="UP000501058"/>
    </source>
</evidence>
<dbReference type="InterPro" id="IPR036291">
    <property type="entry name" value="NAD(P)-bd_dom_sf"/>
</dbReference>
<dbReference type="AlphaFoldDB" id="A0A6G7Y954"/>